<accession>A0AAV4A2G7</accession>
<dbReference type="InterPro" id="IPR047343">
    <property type="entry name" value="RUSC1_2"/>
</dbReference>
<name>A0AAV4A2G7_9GAST</name>
<dbReference type="SMART" id="SM00593">
    <property type="entry name" value="RUN"/>
    <property type="match status" value="1"/>
</dbReference>
<evidence type="ECO:0000259" key="3">
    <source>
        <dbReference type="PROSITE" id="PS50826"/>
    </source>
</evidence>
<sequence>MSIDTVTEKTQSLDLNDHAELDLDLDYDSFDEGSSDRPTERWAPLGAAVSPTPSPHEPSRSNDADELQRLEEEQEQLNSSLLALTTHFAQVQFRLKQIVSAEPDDKETLLKELEEFAFKGIPDVRGCKIQDAQMLEEMSDKQHELKISEQREKQRELIEQLKSQLEDLETYAYETGDADMLPTSKVMEKQKVVLEELKHKLDLNLENFDSLSAEELRQVVDHAVGQIVNPAKVKEKLVDQLKTQIVDLERFIEFLQGEATSPGPLGKERCLCPMHEDAPSTSGGSNKCARSSTDSKTKSNFQFGSNAPAEEHHERVKLSNDSATNIMKKALTVLQIYVISQLGCGSRDFKRNLLKKTARGNHWGDLRAKLEMAVNKCIEVAEQQKQEAKEDTDTEDYSSDSDEMLHQSSPALVQTVRRDLSMAIRDLMQHGLMEVGQSSTLVPFGCFPNRSAQATQMLHAWDLFLKFYEMKHGREYNESPARKLSQSFHLDMVGGKAITAKQTLLGAIDTVLNSHTPFKRSEDSHLKAFICMALNERKLVTWLRLLFRTQNLIDTYYQDWSYVARTGFEDALRSLERLLVINFNLPVDLAVRPFSNIKDAF</sequence>
<dbReference type="InterPro" id="IPR004012">
    <property type="entry name" value="Run_dom"/>
</dbReference>
<dbReference type="InterPro" id="IPR058732">
    <property type="entry name" value="RUNDC1_M"/>
</dbReference>
<comment type="caution">
    <text evidence="4">The sequence shown here is derived from an EMBL/GenBank/DDBJ whole genome shotgun (WGS) entry which is preliminary data.</text>
</comment>
<dbReference type="EMBL" id="BLXT01003184">
    <property type="protein sequence ID" value="GFO01082.1"/>
    <property type="molecule type" value="Genomic_DNA"/>
</dbReference>
<dbReference type="Pfam" id="PF02759">
    <property type="entry name" value="RUN"/>
    <property type="match status" value="1"/>
</dbReference>
<feature type="region of interest" description="Disordered" evidence="2">
    <location>
        <begin position="27"/>
        <end position="74"/>
    </location>
</feature>
<dbReference type="AlphaFoldDB" id="A0AAV4A2G7"/>
<dbReference type="SUPFAM" id="SSF140741">
    <property type="entry name" value="RUN domain-like"/>
    <property type="match status" value="1"/>
</dbReference>
<evidence type="ECO:0000313" key="4">
    <source>
        <dbReference type="EMBL" id="GFO01082.1"/>
    </source>
</evidence>
<feature type="coiled-coil region" evidence="1">
    <location>
        <begin position="147"/>
        <end position="214"/>
    </location>
</feature>
<evidence type="ECO:0000256" key="2">
    <source>
        <dbReference type="SAM" id="MobiDB-lite"/>
    </source>
</evidence>
<dbReference type="PANTHER" id="PTHR15591">
    <property type="entry name" value="RUN AND SH3 DOMAIN CONTAINING"/>
    <property type="match status" value="1"/>
</dbReference>
<proteinExistence type="predicted"/>
<feature type="region of interest" description="Disordered" evidence="2">
    <location>
        <begin position="383"/>
        <end position="409"/>
    </location>
</feature>
<evidence type="ECO:0000313" key="5">
    <source>
        <dbReference type="Proteomes" id="UP000735302"/>
    </source>
</evidence>
<keyword evidence="5" id="KW-1185">Reference proteome</keyword>
<feature type="region of interest" description="Disordered" evidence="2">
    <location>
        <begin position="277"/>
        <end position="317"/>
    </location>
</feature>
<feature type="compositionally biased region" description="Polar residues" evidence="2">
    <location>
        <begin position="279"/>
        <end position="305"/>
    </location>
</feature>
<reference evidence="4 5" key="1">
    <citation type="journal article" date="2021" name="Elife">
        <title>Chloroplast acquisition without the gene transfer in kleptoplastic sea slugs, Plakobranchus ocellatus.</title>
        <authorList>
            <person name="Maeda T."/>
            <person name="Takahashi S."/>
            <person name="Yoshida T."/>
            <person name="Shimamura S."/>
            <person name="Takaki Y."/>
            <person name="Nagai Y."/>
            <person name="Toyoda A."/>
            <person name="Suzuki Y."/>
            <person name="Arimoto A."/>
            <person name="Ishii H."/>
            <person name="Satoh N."/>
            <person name="Nishiyama T."/>
            <person name="Hasebe M."/>
            <person name="Maruyama T."/>
            <person name="Minagawa J."/>
            <person name="Obokata J."/>
            <person name="Shigenobu S."/>
        </authorList>
    </citation>
    <scope>NUCLEOTIDE SEQUENCE [LARGE SCALE GENOMIC DNA]</scope>
</reference>
<dbReference type="Pfam" id="PF26030">
    <property type="entry name" value="RUNDC1"/>
    <property type="match status" value="1"/>
</dbReference>
<evidence type="ECO:0000256" key="1">
    <source>
        <dbReference type="SAM" id="Coils"/>
    </source>
</evidence>
<dbReference type="Gene3D" id="1.20.58.900">
    <property type="match status" value="1"/>
</dbReference>
<organism evidence="4 5">
    <name type="scientific">Plakobranchus ocellatus</name>
    <dbReference type="NCBI Taxonomy" id="259542"/>
    <lineage>
        <taxon>Eukaryota</taxon>
        <taxon>Metazoa</taxon>
        <taxon>Spiralia</taxon>
        <taxon>Lophotrochozoa</taxon>
        <taxon>Mollusca</taxon>
        <taxon>Gastropoda</taxon>
        <taxon>Heterobranchia</taxon>
        <taxon>Euthyneura</taxon>
        <taxon>Panpulmonata</taxon>
        <taxon>Sacoglossa</taxon>
        <taxon>Placobranchoidea</taxon>
        <taxon>Plakobranchidae</taxon>
        <taxon>Plakobranchus</taxon>
    </lineage>
</organism>
<protein>
    <submittedName>
        <fullName evidence="4">Run domain-containing protein 1</fullName>
    </submittedName>
</protein>
<feature type="domain" description="RUN" evidence="3">
    <location>
        <begin position="411"/>
        <end position="590"/>
    </location>
</feature>
<dbReference type="CDD" id="cd17683">
    <property type="entry name" value="RUN_RUNDC1"/>
    <property type="match status" value="1"/>
</dbReference>
<dbReference type="InterPro" id="IPR037213">
    <property type="entry name" value="Run_dom_sf"/>
</dbReference>
<dbReference type="PANTHER" id="PTHR15591:SF19">
    <property type="entry name" value="RUN DOMAIN-CONTAINING PROTEIN 1 ISOFORM X1"/>
    <property type="match status" value="1"/>
</dbReference>
<dbReference type="Proteomes" id="UP000735302">
    <property type="component" value="Unassembled WGS sequence"/>
</dbReference>
<keyword evidence="1" id="KW-0175">Coiled coil</keyword>
<feature type="compositionally biased region" description="Basic and acidic residues" evidence="2">
    <location>
        <begin position="57"/>
        <end position="71"/>
    </location>
</feature>
<feature type="compositionally biased region" description="Acidic residues" evidence="2">
    <location>
        <begin position="392"/>
        <end position="402"/>
    </location>
</feature>
<gene>
    <name evidence="4" type="ORF">PoB_002758700</name>
</gene>
<dbReference type="PROSITE" id="PS50826">
    <property type="entry name" value="RUN"/>
    <property type="match status" value="1"/>
</dbReference>